<dbReference type="Proteomes" id="UP000031364">
    <property type="component" value="Unassembled WGS sequence"/>
</dbReference>
<comment type="cofactor">
    <cofactor evidence="6">
        <name>Fe(2+)</name>
        <dbReference type="ChEBI" id="CHEBI:29033"/>
    </cofactor>
    <text evidence="6">Binds 1 Fe(2+) ion.</text>
</comment>
<name>A0ABR4ZBP7_9NOCA</name>
<dbReference type="PANTHER" id="PTHR10458:SF2">
    <property type="entry name" value="PEPTIDE DEFORMYLASE, MITOCHONDRIAL"/>
    <property type="match status" value="1"/>
</dbReference>
<gene>
    <name evidence="6" type="primary">def</name>
    <name evidence="7" type="ORF">FG87_24925</name>
</gene>
<keyword evidence="4 6" id="KW-0648">Protein biosynthesis</keyword>
<sequence>MNVTDMVVELLDKYRGGVAPLTAMGDPVLRRPADPVTGQLDATVLKELSELMLATMHATRGVGLAAPQIGIPLRIAVIGDTAEVPAEVATARKRIPVRDFTIINPAYTAAGDPVGFYEGCLSMPGYQAVVPRPETVQAEYDDLDGVRHVQRITGWPARIFQHETDHLDGTIYIDKALTRSLAGNETYLSRWAQPTPVEAADALGFSLP</sequence>
<dbReference type="RefSeq" id="WP_043675063.1">
    <property type="nucleotide sequence ID" value="NZ_BDCI01000039.1"/>
</dbReference>
<protein>
    <recommendedName>
        <fullName evidence="6">Peptide deformylase</fullName>
        <shortName evidence="6">PDF</shortName>
        <ecNumber evidence="6">3.5.1.88</ecNumber>
    </recommendedName>
    <alternativeName>
        <fullName evidence="6">Polypeptide deformylase</fullName>
    </alternativeName>
</protein>
<evidence type="ECO:0000256" key="5">
    <source>
        <dbReference type="ARBA" id="ARBA00023004"/>
    </source>
</evidence>
<dbReference type="EC" id="3.5.1.88" evidence="6"/>
<evidence type="ECO:0000256" key="1">
    <source>
        <dbReference type="ARBA" id="ARBA00010759"/>
    </source>
</evidence>
<proteinExistence type="inferred from homology"/>
<dbReference type="HAMAP" id="MF_00163">
    <property type="entry name" value="Pep_deformylase"/>
    <property type="match status" value="1"/>
</dbReference>
<evidence type="ECO:0000256" key="4">
    <source>
        <dbReference type="ARBA" id="ARBA00022917"/>
    </source>
</evidence>
<evidence type="ECO:0000313" key="7">
    <source>
        <dbReference type="EMBL" id="KIA62522.1"/>
    </source>
</evidence>
<organism evidence="7 8">
    <name type="scientific">Nocardia vulneris</name>
    <dbReference type="NCBI Taxonomy" id="1141657"/>
    <lineage>
        <taxon>Bacteria</taxon>
        <taxon>Bacillati</taxon>
        <taxon>Actinomycetota</taxon>
        <taxon>Actinomycetes</taxon>
        <taxon>Mycobacteriales</taxon>
        <taxon>Nocardiaceae</taxon>
        <taxon>Nocardia</taxon>
    </lineage>
</organism>
<feature type="binding site" evidence="6">
    <location>
        <position position="120"/>
    </location>
    <ligand>
        <name>Fe cation</name>
        <dbReference type="ChEBI" id="CHEBI:24875"/>
    </ligand>
</feature>
<dbReference type="SUPFAM" id="SSF56420">
    <property type="entry name" value="Peptide deformylase"/>
    <property type="match status" value="1"/>
</dbReference>
<keyword evidence="8" id="KW-1185">Reference proteome</keyword>
<keyword evidence="5 6" id="KW-0408">Iron</keyword>
<evidence type="ECO:0000256" key="2">
    <source>
        <dbReference type="ARBA" id="ARBA00022723"/>
    </source>
</evidence>
<accession>A0ABR4ZBP7</accession>
<dbReference type="Pfam" id="PF01327">
    <property type="entry name" value="Pep_deformylase"/>
    <property type="match status" value="1"/>
</dbReference>
<evidence type="ECO:0000313" key="8">
    <source>
        <dbReference type="Proteomes" id="UP000031364"/>
    </source>
</evidence>
<reference evidence="7 8" key="1">
    <citation type="journal article" date="2014" name="Int. J. Syst. Evol. Microbiol.">
        <title>Nocardia vulneris sp. nov., isolated from wounds of human patients in North America.</title>
        <authorList>
            <person name="Lasker B.A."/>
            <person name="Bell M."/>
            <person name="Klenk H.P."/>
            <person name="Sproer C."/>
            <person name="Schumann C."/>
            <person name="Schumann P."/>
            <person name="Brown J.M."/>
        </authorList>
    </citation>
    <scope>NUCLEOTIDE SEQUENCE [LARGE SCALE GENOMIC DNA]</scope>
    <source>
        <strain evidence="7 8">W9851</strain>
    </source>
</reference>
<comment type="catalytic activity">
    <reaction evidence="6">
        <text>N-terminal N-formyl-L-methionyl-[peptide] + H2O = N-terminal L-methionyl-[peptide] + formate</text>
        <dbReference type="Rhea" id="RHEA:24420"/>
        <dbReference type="Rhea" id="RHEA-COMP:10639"/>
        <dbReference type="Rhea" id="RHEA-COMP:10640"/>
        <dbReference type="ChEBI" id="CHEBI:15377"/>
        <dbReference type="ChEBI" id="CHEBI:15740"/>
        <dbReference type="ChEBI" id="CHEBI:49298"/>
        <dbReference type="ChEBI" id="CHEBI:64731"/>
        <dbReference type="EC" id="3.5.1.88"/>
    </reaction>
</comment>
<dbReference type="PANTHER" id="PTHR10458">
    <property type="entry name" value="PEPTIDE DEFORMYLASE"/>
    <property type="match status" value="1"/>
</dbReference>
<feature type="binding site" evidence="6">
    <location>
        <position position="166"/>
    </location>
    <ligand>
        <name>Fe cation</name>
        <dbReference type="ChEBI" id="CHEBI:24875"/>
    </ligand>
</feature>
<dbReference type="Gene3D" id="3.90.45.10">
    <property type="entry name" value="Peptide deformylase"/>
    <property type="match status" value="1"/>
</dbReference>
<comment type="similarity">
    <text evidence="1 6">Belongs to the polypeptide deformylase family.</text>
</comment>
<dbReference type="CDD" id="cd00487">
    <property type="entry name" value="Pep_deformylase"/>
    <property type="match status" value="1"/>
</dbReference>
<dbReference type="InterPro" id="IPR023635">
    <property type="entry name" value="Peptide_deformylase"/>
</dbReference>
<dbReference type="PIRSF" id="PIRSF004749">
    <property type="entry name" value="Pep_def"/>
    <property type="match status" value="1"/>
</dbReference>
<comment type="caution">
    <text evidence="7">The sequence shown here is derived from an EMBL/GenBank/DDBJ whole genome shotgun (WGS) entry which is preliminary data.</text>
</comment>
<feature type="active site" evidence="6">
    <location>
        <position position="163"/>
    </location>
</feature>
<dbReference type="NCBIfam" id="NF001159">
    <property type="entry name" value="PRK00150.1-3"/>
    <property type="match status" value="1"/>
</dbReference>
<keyword evidence="3 6" id="KW-0378">Hydrolase</keyword>
<dbReference type="PRINTS" id="PR01576">
    <property type="entry name" value="PDEFORMYLASE"/>
</dbReference>
<feature type="binding site" evidence="6">
    <location>
        <position position="162"/>
    </location>
    <ligand>
        <name>Fe cation</name>
        <dbReference type="ChEBI" id="CHEBI:24875"/>
    </ligand>
</feature>
<dbReference type="InterPro" id="IPR036821">
    <property type="entry name" value="Peptide_deformylase_sf"/>
</dbReference>
<comment type="function">
    <text evidence="6">Removes the formyl group from the N-terminal Met of newly synthesized proteins. Requires at least a dipeptide for an efficient rate of reaction. N-terminal L-methionine is a prerequisite for activity but the enzyme has broad specificity at other positions.</text>
</comment>
<keyword evidence="2 6" id="KW-0479">Metal-binding</keyword>
<dbReference type="EMBL" id="JNFP01000031">
    <property type="protein sequence ID" value="KIA62522.1"/>
    <property type="molecule type" value="Genomic_DNA"/>
</dbReference>
<evidence type="ECO:0000256" key="3">
    <source>
        <dbReference type="ARBA" id="ARBA00022801"/>
    </source>
</evidence>
<evidence type="ECO:0000256" key="6">
    <source>
        <dbReference type="HAMAP-Rule" id="MF_00163"/>
    </source>
</evidence>